<dbReference type="PROSITE" id="PS51155">
    <property type="entry name" value="CHIT_BIND_RR_2"/>
    <property type="match status" value="1"/>
</dbReference>
<dbReference type="InterPro" id="IPR050468">
    <property type="entry name" value="Cuticle_Struct_Prot"/>
</dbReference>
<accession>A0A1S4EEU2</accession>
<keyword evidence="1 2" id="KW-0193">Cuticle</keyword>
<keyword evidence="4" id="KW-1185">Reference proteome</keyword>
<reference evidence="5" key="1">
    <citation type="submission" date="2025-08" db="UniProtKB">
        <authorList>
            <consortium name="RefSeq"/>
        </authorList>
    </citation>
    <scope>IDENTIFICATION</scope>
</reference>
<dbReference type="InterPro" id="IPR000618">
    <property type="entry name" value="Insect_cuticle"/>
</dbReference>
<name>A0A1S4EEU2_DIACI</name>
<dbReference type="RefSeq" id="XP_017300786.1">
    <property type="nucleotide sequence ID" value="XM_017445297.1"/>
</dbReference>
<sequence length="362" mass="38088">MKVFIVTFALVGVALCRPQNEASPTPIPILSFVNEQTPEGGYSYSYQSADGSFREEYATPVKVDAENVTYEIRGSYSYVAPDGTPIKVVYTSGREGFKAEGAHFPTPPAPLEPSFYYTDRQGLRQKQYNQELFSSRNSASNIGSVFESHKTGVSDLKTSSAYNAAQSAGFNSEAYKAFGQSNVNNVASNLAYSGANSGAYNGQQAVSGANSFNSGAYNSGAYNTGAYKSVVSNTAASNAAAYNEAYKSTSANNAAFNTGAYNEAYKTAALNTAASNTGAYNEAYKTAAVNTAANTGAYNEAYKTAAVNTAAANTAAYYAATNAGAYNTGAYNEAYKTAANTGAYNEAYKTAAVKKCKNESLF</sequence>
<organism evidence="4 5">
    <name type="scientific">Diaphorina citri</name>
    <name type="common">Asian citrus psyllid</name>
    <dbReference type="NCBI Taxonomy" id="121845"/>
    <lineage>
        <taxon>Eukaryota</taxon>
        <taxon>Metazoa</taxon>
        <taxon>Ecdysozoa</taxon>
        <taxon>Arthropoda</taxon>
        <taxon>Hexapoda</taxon>
        <taxon>Insecta</taxon>
        <taxon>Pterygota</taxon>
        <taxon>Neoptera</taxon>
        <taxon>Paraneoptera</taxon>
        <taxon>Hemiptera</taxon>
        <taxon>Sternorrhyncha</taxon>
        <taxon>Psylloidea</taxon>
        <taxon>Psyllidae</taxon>
        <taxon>Diaphorininae</taxon>
        <taxon>Diaphorina</taxon>
    </lineage>
</organism>
<dbReference type="Proteomes" id="UP000079169">
    <property type="component" value="Unplaced"/>
</dbReference>
<dbReference type="STRING" id="121845.A0A1S4EEU2"/>
<dbReference type="GeneID" id="103512175"/>
<evidence type="ECO:0000313" key="5">
    <source>
        <dbReference type="RefSeq" id="XP_017300786.1"/>
    </source>
</evidence>
<evidence type="ECO:0000256" key="1">
    <source>
        <dbReference type="ARBA" id="ARBA00022460"/>
    </source>
</evidence>
<feature type="chain" id="PRO_5010161237" evidence="3">
    <location>
        <begin position="17"/>
        <end position="362"/>
    </location>
</feature>
<gene>
    <name evidence="5" type="primary">LOC103512175</name>
</gene>
<dbReference type="AlphaFoldDB" id="A0A1S4EEU2"/>
<dbReference type="PANTHER" id="PTHR10380">
    <property type="entry name" value="CUTICLE PROTEIN"/>
    <property type="match status" value="1"/>
</dbReference>
<dbReference type="Pfam" id="PF00379">
    <property type="entry name" value="Chitin_bind_4"/>
    <property type="match status" value="1"/>
</dbReference>
<dbReference type="GO" id="GO:0062129">
    <property type="term" value="C:chitin-based extracellular matrix"/>
    <property type="evidence" value="ECO:0007669"/>
    <property type="project" value="TreeGrafter"/>
</dbReference>
<dbReference type="GO" id="GO:0008010">
    <property type="term" value="F:structural constituent of chitin-based larval cuticle"/>
    <property type="evidence" value="ECO:0007669"/>
    <property type="project" value="TreeGrafter"/>
</dbReference>
<protein>
    <submittedName>
        <fullName evidence="5">Uncharacterized protein LOC103512175</fullName>
    </submittedName>
</protein>
<keyword evidence="3" id="KW-0732">Signal</keyword>
<dbReference type="PANTHER" id="PTHR10380:SF173">
    <property type="entry name" value="CUTICULAR PROTEIN 47EF, ISOFORM C-RELATED"/>
    <property type="match status" value="1"/>
</dbReference>
<evidence type="ECO:0000313" key="4">
    <source>
        <dbReference type="Proteomes" id="UP000079169"/>
    </source>
</evidence>
<evidence type="ECO:0000256" key="2">
    <source>
        <dbReference type="PROSITE-ProRule" id="PRU00497"/>
    </source>
</evidence>
<feature type="signal peptide" evidence="3">
    <location>
        <begin position="1"/>
        <end position="16"/>
    </location>
</feature>
<dbReference type="PRINTS" id="PR00947">
    <property type="entry name" value="CUTICLE"/>
</dbReference>
<proteinExistence type="predicted"/>
<dbReference type="PaxDb" id="121845-A0A1S4EEU2"/>
<evidence type="ECO:0000256" key="3">
    <source>
        <dbReference type="SAM" id="SignalP"/>
    </source>
</evidence>
<dbReference type="KEGG" id="dci:103512175"/>